<feature type="compositionally biased region" description="Acidic residues" evidence="5">
    <location>
        <begin position="110"/>
        <end position="130"/>
    </location>
</feature>
<dbReference type="InterPro" id="IPR008801">
    <property type="entry name" value="RALF"/>
</dbReference>
<keyword evidence="7" id="KW-1185">Reference proteome</keyword>
<dbReference type="PANTHER" id="PTHR33136">
    <property type="entry name" value="RAPID ALKALINIZATION FACTOR-LIKE"/>
    <property type="match status" value="1"/>
</dbReference>
<keyword evidence="2" id="KW-0372">Hormone</keyword>
<dbReference type="AlphaFoldDB" id="A0A8J5GX24"/>
<dbReference type="GO" id="GO:0005179">
    <property type="term" value="F:hormone activity"/>
    <property type="evidence" value="ECO:0007669"/>
    <property type="project" value="UniProtKB-KW"/>
</dbReference>
<keyword evidence="4" id="KW-1015">Disulfide bond</keyword>
<feature type="region of interest" description="Disordered" evidence="5">
    <location>
        <begin position="104"/>
        <end position="140"/>
    </location>
</feature>
<proteinExistence type="inferred from homology"/>
<dbReference type="PANTHER" id="PTHR33136:SF6">
    <property type="entry name" value="PROTEIN RALF-LIKE 34"/>
    <property type="match status" value="1"/>
</dbReference>
<evidence type="ECO:0000313" key="6">
    <source>
        <dbReference type="EMBL" id="KAG6511641.1"/>
    </source>
</evidence>
<evidence type="ECO:0000256" key="4">
    <source>
        <dbReference type="ARBA" id="ARBA00023157"/>
    </source>
</evidence>
<dbReference type="GO" id="GO:0009506">
    <property type="term" value="C:plasmodesma"/>
    <property type="evidence" value="ECO:0007669"/>
    <property type="project" value="TreeGrafter"/>
</dbReference>
<reference evidence="6 7" key="1">
    <citation type="submission" date="2020-08" db="EMBL/GenBank/DDBJ databases">
        <title>Plant Genome Project.</title>
        <authorList>
            <person name="Zhang R.-G."/>
        </authorList>
    </citation>
    <scope>NUCLEOTIDE SEQUENCE [LARGE SCALE GENOMIC DNA]</scope>
    <source>
        <tissue evidence="6">Rhizome</tissue>
    </source>
</reference>
<comment type="caution">
    <text evidence="6">The sequence shown here is derived from an EMBL/GenBank/DDBJ whole genome shotgun (WGS) entry which is preliminary data.</text>
</comment>
<keyword evidence="3" id="KW-0732">Signal</keyword>
<evidence type="ECO:0000256" key="3">
    <source>
        <dbReference type="ARBA" id="ARBA00022729"/>
    </source>
</evidence>
<sequence length="267" mass="30206">MKTTCSFLISYFARATTGTNTRQSFLRPSRGPSRAAAYANHVTHDALELRPLYFVLPPPMALPKLLLFLLLLALANAGEPREEGTSSRSLVGDSVAEWPSSFPFAHFEKNDDDDDDDFELYGEEEEETEEELRSKRRRRRRRSHPVFLPPQARYFISYAALSANRVPCPPRSGRSYYTHNCHMARGPVHPYSRDCESISRCRSLYEIMDLSITFPWDRLGNGEVWLVGCSKKPDFEMDANAGLDVHCGEAIEASESSSLIQIAEALH</sequence>
<evidence type="ECO:0000256" key="2">
    <source>
        <dbReference type="ARBA" id="ARBA00022702"/>
    </source>
</evidence>
<evidence type="ECO:0000256" key="1">
    <source>
        <dbReference type="ARBA" id="ARBA00009178"/>
    </source>
</evidence>
<protein>
    <submittedName>
        <fullName evidence="6">Uncharacterized protein</fullName>
    </submittedName>
</protein>
<gene>
    <name evidence="6" type="ORF">ZIOFF_029716</name>
</gene>
<name>A0A8J5GX24_ZINOF</name>
<evidence type="ECO:0000313" key="7">
    <source>
        <dbReference type="Proteomes" id="UP000734854"/>
    </source>
</evidence>
<dbReference type="GO" id="GO:0019722">
    <property type="term" value="P:calcium-mediated signaling"/>
    <property type="evidence" value="ECO:0007669"/>
    <property type="project" value="TreeGrafter"/>
</dbReference>
<dbReference type="Pfam" id="PF05498">
    <property type="entry name" value="RALF"/>
    <property type="match status" value="1"/>
</dbReference>
<dbReference type="Proteomes" id="UP000734854">
    <property type="component" value="Unassembled WGS sequence"/>
</dbReference>
<dbReference type="EMBL" id="JACMSC010000008">
    <property type="protein sequence ID" value="KAG6511641.1"/>
    <property type="molecule type" value="Genomic_DNA"/>
</dbReference>
<evidence type="ECO:0000256" key="5">
    <source>
        <dbReference type="SAM" id="MobiDB-lite"/>
    </source>
</evidence>
<accession>A0A8J5GX24</accession>
<comment type="similarity">
    <text evidence="1">Belongs to the plant rapid alkalinization factor (RALF) family.</text>
</comment>
<organism evidence="6 7">
    <name type="scientific">Zingiber officinale</name>
    <name type="common">Ginger</name>
    <name type="synonym">Amomum zingiber</name>
    <dbReference type="NCBI Taxonomy" id="94328"/>
    <lineage>
        <taxon>Eukaryota</taxon>
        <taxon>Viridiplantae</taxon>
        <taxon>Streptophyta</taxon>
        <taxon>Embryophyta</taxon>
        <taxon>Tracheophyta</taxon>
        <taxon>Spermatophyta</taxon>
        <taxon>Magnoliopsida</taxon>
        <taxon>Liliopsida</taxon>
        <taxon>Zingiberales</taxon>
        <taxon>Zingiberaceae</taxon>
        <taxon>Zingiber</taxon>
    </lineage>
</organism>